<keyword evidence="8" id="KW-0830">Ubiquinone</keyword>
<evidence type="ECO:0000259" key="9">
    <source>
        <dbReference type="Pfam" id="PF00361"/>
    </source>
</evidence>
<dbReference type="GO" id="GO:0015990">
    <property type="term" value="P:electron transport coupled proton transport"/>
    <property type="evidence" value="ECO:0007669"/>
    <property type="project" value="TreeGrafter"/>
</dbReference>
<evidence type="ECO:0000256" key="6">
    <source>
        <dbReference type="ARBA" id="ARBA00023136"/>
    </source>
</evidence>
<feature type="transmembrane region" description="Helical" evidence="8">
    <location>
        <begin position="87"/>
        <end position="105"/>
    </location>
</feature>
<geneLocation type="mitochondrion" evidence="11"/>
<protein>
    <recommendedName>
        <fullName evidence="3 8">NADH-ubiquinone oxidoreductase chain 5</fullName>
        <ecNumber evidence="2 8">7.1.1.2</ecNumber>
    </recommendedName>
</protein>
<dbReference type="PRINTS" id="PR01434">
    <property type="entry name" value="NADHDHGNASE5"/>
</dbReference>
<proteinExistence type="inferred from homology"/>
<dbReference type="GO" id="GO:0003954">
    <property type="term" value="F:NADH dehydrogenase activity"/>
    <property type="evidence" value="ECO:0007669"/>
    <property type="project" value="TreeGrafter"/>
</dbReference>
<feature type="transmembrane region" description="Helical" evidence="8">
    <location>
        <begin position="415"/>
        <end position="435"/>
    </location>
</feature>
<dbReference type="InterPro" id="IPR003945">
    <property type="entry name" value="NU5C-like"/>
</dbReference>
<dbReference type="PANTHER" id="PTHR42829:SF2">
    <property type="entry name" value="NADH-UBIQUINONE OXIDOREDUCTASE CHAIN 5"/>
    <property type="match status" value="1"/>
</dbReference>
<comment type="catalytic activity">
    <reaction evidence="7 8">
        <text>a ubiquinone + NADH + 5 H(+)(in) = a ubiquinol + NAD(+) + 4 H(+)(out)</text>
        <dbReference type="Rhea" id="RHEA:29091"/>
        <dbReference type="Rhea" id="RHEA-COMP:9565"/>
        <dbReference type="Rhea" id="RHEA-COMP:9566"/>
        <dbReference type="ChEBI" id="CHEBI:15378"/>
        <dbReference type="ChEBI" id="CHEBI:16389"/>
        <dbReference type="ChEBI" id="CHEBI:17976"/>
        <dbReference type="ChEBI" id="CHEBI:57540"/>
        <dbReference type="ChEBI" id="CHEBI:57945"/>
        <dbReference type="EC" id="7.1.1.2"/>
    </reaction>
</comment>
<dbReference type="CTD" id="4540"/>
<dbReference type="Pfam" id="PF00662">
    <property type="entry name" value="Proton_antipo_N"/>
    <property type="match status" value="1"/>
</dbReference>
<dbReference type="InterPro" id="IPR001750">
    <property type="entry name" value="ND/Mrp_TM"/>
</dbReference>
<dbReference type="GO" id="GO:0016020">
    <property type="term" value="C:membrane"/>
    <property type="evidence" value="ECO:0007669"/>
    <property type="project" value="UniProtKB-SubCell"/>
</dbReference>
<feature type="transmembrane region" description="Helical" evidence="8">
    <location>
        <begin position="455"/>
        <end position="475"/>
    </location>
</feature>
<comment type="subcellular location">
    <subcellularLocation>
        <location evidence="1">Membrane</location>
        <topology evidence="1">Multi-pass membrane protein</topology>
    </subcellularLocation>
</comment>
<keyword evidence="8 11" id="KW-0496">Mitochondrion</keyword>
<feature type="transmembrane region" description="Helical" evidence="8">
    <location>
        <begin position="50"/>
        <end position="75"/>
    </location>
</feature>
<dbReference type="Pfam" id="PF00361">
    <property type="entry name" value="Proton_antipo_M"/>
    <property type="match status" value="1"/>
</dbReference>
<keyword evidence="6 8" id="KW-0472">Membrane</keyword>
<feature type="transmembrane region" description="Helical" evidence="8">
    <location>
        <begin position="375"/>
        <end position="394"/>
    </location>
</feature>
<feature type="transmembrane region" description="Helical" evidence="8">
    <location>
        <begin position="538"/>
        <end position="558"/>
    </location>
</feature>
<evidence type="ECO:0000259" key="10">
    <source>
        <dbReference type="Pfam" id="PF00662"/>
    </source>
</evidence>
<dbReference type="GeneID" id="72634924"/>
<evidence type="ECO:0000256" key="8">
    <source>
        <dbReference type="RuleBase" id="RU003404"/>
    </source>
</evidence>
<organism evidence="11">
    <name type="scientific">Cerion coloni</name>
    <dbReference type="NCBI Taxonomy" id="2894307"/>
    <lineage>
        <taxon>Eukaryota</taxon>
        <taxon>Metazoa</taxon>
        <taxon>Spiralia</taxon>
        <taxon>Lophotrochozoa</taxon>
        <taxon>Mollusca</taxon>
        <taxon>Gastropoda</taxon>
        <taxon>Heterobranchia</taxon>
        <taxon>Euthyneura</taxon>
        <taxon>Panpulmonata</taxon>
        <taxon>Eupulmonata</taxon>
        <taxon>Stylommatophora</taxon>
        <taxon>Helicina</taxon>
        <taxon>Urocoptoidea</taxon>
        <taxon>Cerionidae</taxon>
        <taxon>Cerion</taxon>
    </lineage>
</organism>
<feature type="domain" description="NADH:quinone oxidoreductase/Mrp antiporter transmembrane" evidence="9">
    <location>
        <begin position="106"/>
        <end position="385"/>
    </location>
</feature>
<feature type="transmembrane region" description="Helical" evidence="8">
    <location>
        <begin position="334"/>
        <end position="355"/>
    </location>
</feature>
<dbReference type="EC" id="7.1.1.2" evidence="2 8"/>
<feature type="domain" description="NADH-Ubiquinone oxidoreductase (complex I) chain 5 N-terminal" evidence="10">
    <location>
        <begin position="41"/>
        <end position="89"/>
    </location>
</feature>
<feature type="transmembrane region" description="Helical" evidence="8">
    <location>
        <begin position="245"/>
        <end position="263"/>
    </location>
</feature>
<gene>
    <name evidence="11" type="primary">ND5</name>
</gene>
<feature type="transmembrane region" description="Helical" evidence="8">
    <location>
        <begin position="213"/>
        <end position="233"/>
    </location>
</feature>
<keyword evidence="5 8" id="KW-1133">Transmembrane helix</keyword>
<evidence type="ECO:0000256" key="5">
    <source>
        <dbReference type="ARBA" id="ARBA00022989"/>
    </source>
</evidence>
<feature type="transmembrane region" description="Helical" evidence="8">
    <location>
        <begin position="151"/>
        <end position="169"/>
    </location>
</feature>
<evidence type="ECO:0000256" key="3">
    <source>
        <dbReference type="ARBA" id="ARBA00021096"/>
    </source>
</evidence>
<dbReference type="PANTHER" id="PTHR42829">
    <property type="entry name" value="NADH-UBIQUINONE OXIDOREDUCTASE CHAIN 5"/>
    <property type="match status" value="1"/>
</dbReference>
<evidence type="ECO:0000256" key="1">
    <source>
        <dbReference type="ARBA" id="ARBA00004141"/>
    </source>
</evidence>
<keyword evidence="8" id="KW-0520">NAD</keyword>
<comment type="similarity">
    <text evidence="8">Belongs to the complex I subunit 5 family.</text>
</comment>
<feature type="transmembrane region" description="Helical" evidence="8">
    <location>
        <begin position="7"/>
        <end position="30"/>
    </location>
</feature>
<dbReference type="GO" id="GO:0008137">
    <property type="term" value="F:NADH dehydrogenase (ubiquinone) activity"/>
    <property type="evidence" value="ECO:0007669"/>
    <property type="project" value="UniProtKB-EC"/>
</dbReference>
<feature type="transmembrane region" description="Helical" evidence="8">
    <location>
        <begin position="302"/>
        <end position="322"/>
    </location>
</feature>
<name>A0A8K2ARA4_9EUPU</name>
<feature type="transmembrane region" description="Helical" evidence="8">
    <location>
        <begin position="270"/>
        <end position="290"/>
    </location>
</feature>
<evidence type="ECO:0000256" key="7">
    <source>
        <dbReference type="ARBA" id="ARBA00049551"/>
    </source>
</evidence>
<dbReference type="GO" id="GO:0042773">
    <property type="term" value="P:ATP synthesis coupled electron transport"/>
    <property type="evidence" value="ECO:0007669"/>
    <property type="project" value="InterPro"/>
</dbReference>
<dbReference type="InterPro" id="IPR001516">
    <property type="entry name" value="Proton_antipo_N"/>
</dbReference>
<accession>A0A8K2ARA4</accession>
<keyword evidence="4 8" id="KW-0812">Transmembrane</keyword>
<comment type="function">
    <text evidence="8">Core subunit of the mitochondrial membrane respiratory chain NADH dehydrogenase (Complex I) which catalyzes electron transfer from NADH through the respiratory chain, using ubiquinone as an electron acceptor. Essential for the catalytic activity and assembly of complex I.</text>
</comment>
<dbReference type="EMBL" id="MN896024">
    <property type="protein sequence ID" value="UEQ12588.1"/>
    <property type="molecule type" value="Genomic_DNA"/>
</dbReference>
<keyword evidence="8" id="KW-0813">Transport</keyword>
<evidence type="ECO:0000313" key="11">
    <source>
        <dbReference type="EMBL" id="UEQ12588.1"/>
    </source>
</evidence>
<reference evidence="11" key="1">
    <citation type="journal article" date="2021" name="Nautilus">
        <title>The complete mitochondrial genomes of Cerion watlingense Dall, 1905 and Cerion coloni Bartsch, 1924 (Gastropoda: Pulmonata: Cerionidae) fron San Salvador, Bahamas.</title>
        <authorList>
            <person name="Harasewych M.G."/>
            <person name="Sei M."/>
            <person name="Wirshing H.H."/>
            <person name="Gonzalez V.L."/>
            <person name="Uribe J.E."/>
        </authorList>
    </citation>
    <scope>NUCLEOTIDE SEQUENCE</scope>
</reference>
<evidence type="ECO:0000256" key="2">
    <source>
        <dbReference type="ARBA" id="ARBA00012944"/>
    </source>
</evidence>
<dbReference type="RefSeq" id="YP_010383209.1">
    <property type="nucleotide sequence ID" value="NC_063566.1"/>
</dbReference>
<evidence type="ECO:0000256" key="4">
    <source>
        <dbReference type="ARBA" id="ARBA00022692"/>
    </source>
</evidence>
<sequence>MNKQSSRFLFIIYVLLMFTGFVWGLVFAISHPVVILDMNLFSLNSVTFSMSWVIDSISLSFSAVVVLVASSVFMFSSSYMSHDNYSYRFTGLLFLFVLSMLMLIYSQSFLSLLMGWDGLGVTSFLLIIYYSNKSSLESGFLTLMINRLGDVLIMISIISIIPMGYSLIYYPLDDLVLSGLFLLLIVAGLTKSAQYPFSSWLPAAMAAPTPVSALVHSSTLVTAGVYLILRYLMVPPFNFQSFSSVLMFAGSVTCLLGGAAAMVENDIKKLIALSTLSQLGVMVVSLGLGAPELTLYHLYSHAMFKALLFIAAGYILMVSYGTQDLRLLGGILKLCPSLAFYFILPSLCLMGAPFVTGYHSKHTLMEAAMTSSINVISVIFLSISAVLSSGYMIRLMSILIKSETAPPSVTCSMPLSNYLPMAVLSLMSIMFGYFYSVSDLGYLHCTNLSYPMGVWLMMLLPVGVGVGLINVHYPYSFKWLLSSMLFLSPMSKNLTYFVTPVSKAISALDTGWLEPYNFINQVGCIYNWVMRTFLWPRFTFGFQSSLVFFMILSLWVLLLH</sequence>
<feature type="transmembrane region" description="Helical" evidence="8">
    <location>
        <begin position="175"/>
        <end position="193"/>
    </location>
</feature>
<dbReference type="AlphaFoldDB" id="A0A8K2ARA4"/>